<evidence type="ECO:0000256" key="1">
    <source>
        <dbReference type="SAM" id="MobiDB-lite"/>
    </source>
</evidence>
<keyword evidence="3" id="KW-1185">Reference proteome</keyword>
<feature type="region of interest" description="Disordered" evidence="1">
    <location>
        <begin position="76"/>
        <end position="110"/>
    </location>
</feature>
<gene>
    <name evidence="2" type="ORF">AMTR_s00158p00055690</name>
</gene>
<reference evidence="3" key="1">
    <citation type="journal article" date="2013" name="Science">
        <title>The Amborella genome and the evolution of flowering plants.</title>
        <authorList>
            <consortium name="Amborella Genome Project"/>
        </authorList>
    </citation>
    <scope>NUCLEOTIDE SEQUENCE [LARGE SCALE GENOMIC DNA]</scope>
</reference>
<protein>
    <submittedName>
        <fullName evidence="2">Uncharacterized protein</fullName>
    </submittedName>
</protein>
<evidence type="ECO:0000313" key="2">
    <source>
        <dbReference type="EMBL" id="ERN10947.1"/>
    </source>
</evidence>
<proteinExistence type="predicted"/>
<accession>W1PLP8</accession>
<dbReference type="HOGENOM" id="CLU_1216226_0_0_1"/>
<dbReference type="Gramene" id="ERN10947">
    <property type="protein sequence ID" value="ERN10947"/>
    <property type="gene ID" value="AMTR_s00158p00055690"/>
</dbReference>
<dbReference type="EMBL" id="KI392738">
    <property type="protein sequence ID" value="ERN10947.1"/>
    <property type="molecule type" value="Genomic_DNA"/>
</dbReference>
<dbReference type="AlphaFoldDB" id="W1PLP8"/>
<organism evidence="2 3">
    <name type="scientific">Amborella trichopoda</name>
    <dbReference type="NCBI Taxonomy" id="13333"/>
    <lineage>
        <taxon>Eukaryota</taxon>
        <taxon>Viridiplantae</taxon>
        <taxon>Streptophyta</taxon>
        <taxon>Embryophyta</taxon>
        <taxon>Tracheophyta</taxon>
        <taxon>Spermatophyta</taxon>
        <taxon>Magnoliopsida</taxon>
        <taxon>Amborellales</taxon>
        <taxon>Amborellaceae</taxon>
        <taxon>Amborella</taxon>
    </lineage>
</organism>
<sequence>MSAAIIDAPASTYMPLIQEVSSSSEEATLVIARLVVEVSGVASGVTDDGPHVVQGEELGIEETPEQYEIASLEDVTGGGDDEVLSAAQGEEPNFSPSTGRGDEPGLSEQPGADVLRDMARAQAMADLSITQEKELRESSDMGFEIAPPKSTITMAIVPSEVAPPVEVASIEMAPAMVPLAEVTSAPISTLTRTALSKESLIVVDMLLSGLRWLKGLSPAEHGLGIAKL</sequence>
<dbReference type="Proteomes" id="UP000017836">
    <property type="component" value="Unassembled WGS sequence"/>
</dbReference>
<evidence type="ECO:0000313" key="3">
    <source>
        <dbReference type="Proteomes" id="UP000017836"/>
    </source>
</evidence>
<name>W1PLP8_AMBTC</name>